<evidence type="ECO:0000256" key="1">
    <source>
        <dbReference type="SAM" id="MobiDB-lite"/>
    </source>
</evidence>
<protein>
    <submittedName>
        <fullName evidence="2">Uncharacterized protein</fullName>
    </submittedName>
</protein>
<proteinExistence type="predicted"/>
<feature type="region of interest" description="Disordered" evidence="1">
    <location>
        <begin position="1"/>
        <end position="28"/>
    </location>
</feature>
<gene>
    <name evidence="2" type="ORF">WMG39_05650</name>
</gene>
<evidence type="ECO:0000313" key="3">
    <source>
        <dbReference type="Proteomes" id="UP001384579"/>
    </source>
</evidence>
<sequence>MSNFDKPRFKKPKFDEGPNQSKSLPSEAELPPIQLDETIVAGRKQKPLNRLQRLLMGIPEFNLIKHAMVTGIDGITLLDLQQFEQRIAQILNSQSIEVGIKNLLTYLTYLKKNWELPCHVTGRELFIWEEDLGSGSGNKKEYKKTTKTKSSYTDIFEIKQFKDTVYQKNGILVEVKRVSDNREFVLPLVNLKTSDENSPNKVFLDDYSLWFTNH</sequence>
<comment type="caution">
    <text evidence="2">The sequence shown here is derived from an EMBL/GenBank/DDBJ whole genome shotgun (WGS) entry which is preliminary data.</text>
</comment>
<accession>A0ABU8YJ17</accession>
<keyword evidence="3" id="KW-1185">Reference proteome</keyword>
<dbReference type="RefSeq" id="WP_340522307.1">
    <property type="nucleotide sequence ID" value="NZ_JBBLXS010000046.1"/>
</dbReference>
<evidence type="ECO:0000313" key="2">
    <source>
        <dbReference type="EMBL" id="MEK0184334.1"/>
    </source>
</evidence>
<dbReference type="Proteomes" id="UP001384579">
    <property type="component" value="Unassembled WGS sequence"/>
</dbReference>
<name>A0ABU8YJ17_9CYAN</name>
<dbReference type="EMBL" id="JBBLXS010000046">
    <property type="protein sequence ID" value="MEK0184334.1"/>
    <property type="molecule type" value="Genomic_DNA"/>
</dbReference>
<reference evidence="2 3" key="1">
    <citation type="journal article" date="2020" name="Harmful Algae">
        <title>Molecular and morphological characterization of a novel dihydroanatoxin-a producing Microcoleus species (cyanobacteria) from the Russian River, California, USA.</title>
        <authorList>
            <person name="Conklin K.Y."/>
            <person name="Stancheva R."/>
            <person name="Otten T.G."/>
            <person name="Fadness R."/>
            <person name="Boyer G.L."/>
            <person name="Read B."/>
            <person name="Zhang X."/>
            <person name="Sheath R.G."/>
        </authorList>
    </citation>
    <scope>NUCLEOTIDE SEQUENCE [LARGE SCALE GENOMIC DNA]</scope>
    <source>
        <strain evidence="2 3">PTRS2</strain>
    </source>
</reference>
<organism evidence="2 3">
    <name type="scientific">Microcoleus anatoxicus PTRS2</name>
    <dbReference type="NCBI Taxonomy" id="2705321"/>
    <lineage>
        <taxon>Bacteria</taxon>
        <taxon>Bacillati</taxon>
        <taxon>Cyanobacteriota</taxon>
        <taxon>Cyanophyceae</taxon>
        <taxon>Oscillatoriophycideae</taxon>
        <taxon>Oscillatoriales</taxon>
        <taxon>Microcoleaceae</taxon>
        <taxon>Microcoleus</taxon>
        <taxon>Microcoleus anatoxicus</taxon>
    </lineage>
</organism>